<sequence length="128" mass="13913">MDRQDVTQQGPPRPFWLLRSGSGATRTVGEGVEWADGFAVVRWCGEDSTFPAVSLWMGGVTAFLTLHGHDDTQVRWLDSRTQSTAPPSHAEKPRPVPGSRARWLPAAAPDGSCLGCGRTWPCLSCPPR</sequence>
<feature type="region of interest" description="Disordered" evidence="1">
    <location>
        <begin position="79"/>
        <end position="102"/>
    </location>
</feature>
<comment type="caution">
    <text evidence="2">The sequence shown here is derived from an EMBL/GenBank/DDBJ whole genome shotgun (WGS) entry which is preliminary data.</text>
</comment>
<keyword evidence="3" id="KW-1185">Reference proteome</keyword>
<dbReference type="OrthoDB" id="3827374at2"/>
<reference evidence="2 3" key="1">
    <citation type="submission" date="2019-06" db="EMBL/GenBank/DDBJ databases">
        <title>Sequencing the genomes of 1000 actinobacteria strains.</title>
        <authorList>
            <person name="Klenk H.-P."/>
        </authorList>
    </citation>
    <scope>NUCLEOTIDE SEQUENCE [LARGE SCALE GENOMIC DNA]</scope>
    <source>
        <strain evidence="2 3">DSM 24683</strain>
    </source>
</reference>
<dbReference type="AlphaFoldDB" id="A0A561B7A0"/>
<protein>
    <submittedName>
        <fullName evidence="2">Uncharacterized protein</fullName>
    </submittedName>
</protein>
<dbReference type="EMBL" id="VIVK01000002">
    <property type="protein sequence ID" value="TWD74855.1"/>
    <property type="molecule type" value="Genomic_DNA"/>
</dbReference>
<proteinExistence type="predicted"/>
<dbReference type="Proteomes" id="UP000318380">
    <property type="component" value="Unassembled WGS sequence"/>
</dbReference>
<evidence type="ECO:0000313" key="2">
    <source>
        <dbReference type="EMBL" id="TWD74855.1"/>
    </source>
</evidence>
<dbReference type="RefSeq" id="WP_145813627.1">
    <property type="nucleotide sequence ID" value="NZ_VIVK01000002.1"/>
</dbReference>
<name>A0A561B7A0_9ACTN</name>
<gene>
    <name evidence="2" type="ORF">FB561_6289</name>
</gene>
<evidence type="ECO:0000313" key="3">
    <source>
        <dbReference type="Proteomes" id="UP000318380"/>
    </source>
</evidence>
<accession>A0A561B7A0</accession>
<evidence type="ECO:0000256" key="1">
    <source>
        <dbReference type="SAM" id="MobiDB-lite"/>
    </source>
</evidence>
<organism evidence="2 3">
    <name type="scientific">Kribbella amoyensis</name>
    <dbReference type="NCBI Taxonomy" id="996641"/>
    <lineage>
        <taxon>Bacteria</taxon>
        <taxon>Bacillati</taxon>
        <taxon>Actinomycetota</taxon>
        <taxon>Actinomycetes</taxon>
        <taxon>Propionibacteriales</taxon>
        <taxon>Kribbellaceae</taxon>
        <taxon>Kribbella</taxon>
    </lineage>
</organism>